<feature type="domain" description="OTU" evidence="2">
    <location>
        <begin position="107"/>
        <end position="255"/>
    </location>
</feature>
<evidence type="ECO:0000313" key="3">
    <source>
        <dbReference type="EMBL" id="KAK7275666.1"/>
    </source>
</evidence>
<keyword evidence="4" id="KW-1185">Reference proteome</keyword>
<proteinExistence type="predicted"/>
<protein>
    <recommendedName>
        <fullName evidence="2">OTU domain-containing protein</fullName>
    </recommendedName>
</protein>
<name>A0AAN9IK29_CROPI</name>
<evidence type="ECO:0000256" key="1">
    <source>
        <dbReference type="SAM" id="MobiDB-lite"/>
    </source>
</evidence>
<dbReference type="PROSITE" id="PS50802">
    <property type="entry name" value="OTU"/>
    <property type="match status" value="1"/>
</dbReference>
<feature type="region of interest" description="Disordered" evidence="1">
    <location>
        <begin position="56"/>
        <end position="89"/>
    </location>
</feature>
<dbReference type="EMBL" id="JAYWIO010000003">
    <property type="protein sequence ID" value="KAK7275666.1"/>
    <property type="molecule type" value="Genomic_DNA"/>
</dbReference>
<reference evidence="3 4" key="1">
    <citation type="submission" date="2024-01" db="EMBL/GenBank/DDBJ databases">
        <title>The genomes of 5 underutilized Papilionoideae crops provide insights into root nodulation and disease resistanc.</title>
        <authorList>
            <person name="Yuan L."/>
        </authorList>
    </citation>
    <scope>NUCLEOTIDE SEQUENCE [LARGE SCALE GENOMIC DNA]</scope>
    <source>
        <strain evidence="3">ZHUSHIDOU_FW_LH</strain>
        <tissue evidence="3">Leaf</tissue>
    </source>
</reference>
<accession>A0AAN9IK29</accession>
<dbReference type="InterPro" id="IPR003323">
    <property type="entry name" value="OTU_dom"/>
</dbReference>
<dbReference type="Gene3D" id="3.90.70.80">
    <property type="match status" value="1"/>
</dbReference>
<organism evidence="3 4">
    <name type="scientific">Crotalaria pallida</name>
    <name type="common">Smooth rattlebox</name>
    <name type="synonym">Crotalaria striata</name>
    <dbReference type="NCBI Taxonomy" id="3830"/>
    <lineage>
        <taxon>Eukaryota</taxon>
        <taxon>Viridiplantae</taxon>
        <taxon>Streptophyta</taxon>
        <taxon>Embryophyta</taxon>
        <taxon>Tracheophyta</taxon>
        <taxon>Spermatophyta</taxon>
        <taxon>Magnoliopsida</taxon>
        <taxon>eudicotyledons</taxon>
        <taxon>Gunneridae</taxon>
        <taxon>Pentapetalae</taxon>
        <taxon>rosids</taxon>
        <taxon>fabids</taxon>
        <taxon>Fabales</taxon>
        <taxon>Fabaceae</taxon>
        <taxon>Papilionoideae</taxon>
        <taxon>50 kb inversion clade</taxon>
        <taxon>genistoids sensu lato</taxon>
        <taxon>core genistoids</taxon>
        <taxon>Crotalarieae</taxon>
        <taxon>Crotalaria</taxon>
    </lineage>
</organism>
<evidence type="ECO:0000259" key="2">
    <source>
        <dbReference type="PROSITE" id="PS50802"/>
    </source>
</evidence>
<feature type="compositionally biased region" description="Basic and acidic residues" evidence="1">
    <location>
        <begin position="73"/>
        <end position="89"/>
    </location>
</feature>
<comment type="caution">
    <text evidence="3">The sequence shown here is derived from an EMBL/GenBank/DDBJ whole genome shotgun (WGS) entry which is preliminary data.</text>
</comment>
<sequence>MPNGRDGAPKPANNFDPKPYVDEIYRQVEALDDKGVLEKKRYFQRLHEFVYPTTTSTKPPKYKVKTKGGVKGSRKEAAHEKSTKREPSHWENDVMEAFPDVLHQFIHKIIDVKADGNCGFRVLSLYRYGTEENYMMIRQEVIKEMVNNKVLYVDILGQSYYDKAYNALYVDGLGAVAQAKWFEVCFRYNQESSQLDNRNEIQAEGNFQGKTQAQTGIKVIQKMALTGMSARKSSSDFRIREYTRRTREDAWRFAI</sequence>
<dbReference type="Proteomes" id="UP001372338">
    <property type="component" value="Unassembled WGS sequence"/>
</dbReference>
<gene>
    <name evidence="3" type="ORF">RIF29_16787</name>
</gene>
<evidence type="ECO:0000313" key="4">
    <source>
        <dbReference type="Proteomes" id="UP001372338"/>
    </source>
</evidence>
<dbReference type="AlphaFoldDB" id="A0AAN9IK29"/>